<keyword evidence="2" id="KW-1185">Reference proteome</keyword>
<reference evidence="1" key="1">
    <citation type="journal article" date="2020" name="Stud. Mycol.">
        <title>101 Dothideomycetes genomes: a test case for predicting lifestyles and emergence of pathogens.</title>
        <authorList>
            <person name="Haridas S."/>
            <person name="Albert R."/>
            <person name="Binder M."/>
            <person name="Bloem J."/>
            <person name="Labutti K."/>
            <person name="Salamov A."/>
            <person name="Andreopoulos B."/>
            <person name="Baker S."/>
            <person name="Barry K."/>
            <person name="Bills G."/>
            <person name="Bluhm B."/>
            <person name="Cannon C."/>
            <person name="Castanera R."/>
            <person name="Culley D."/>
            <person name="Daum C."/>
            <person name="Ezra D."/>
            <person name="Gonzalez J."/>
            <person name="Henrissat B."/>
            <person name="Kuo A."/>
            <person name="Liang C."/>
            <person name="Lipzen A."/>
            <person name="Lutzoni F."/>
            <person name="Magnuson J."/>
            <person name="Mondo S."/>
            <person name="Nolan M."/>
            <person name="Ohm R."/>
            <person name="Pangilinan J."/>
            <person name="Park H.-J."/>
            <person name="Ramirez L."/>
            <person name="Alfaro M."/>
            <person name="Sun H."/>
            <person name="Tritt A."/>
            <person name="Yoshinaga Y."/>
            <person name="Zwiers L.-H."/>
            <person name="Turgeon B."/>
            <person name="Goodwin S."/>
            <person name="Spatafora J."/>
            <person name="Crous P."/>
            <person name="Grigoriev I."/>
        </authorList>
    </citation>
    <scope>NUCLEOTIDE SEQUENCE</scope>
    <source>
        <strain evidence="1">CBS 675.92</strain>
    </source>
</reference>
<gene>
    <name evidence="1" type="ORF">CC80DRAFT_47891</name>
</gene>
<proteinExistence type="predicted"/>
<dbReference type="AlphaFoldDB" id="A0A6A5U0X0"/>
<accession>A0A6A5U0X0</accession>
<evidence type="ECO:0000313" key="2">
    <source>
        <dbReference type="Proteomes" id="UP000800035"/>
    </source>
</evidence>
<protein>
    <submittedName>
        <fullName evidence="1">Uncharacterized protein</fullName>
    </submittedName>
</protein>
<sequence length="328" mass="38310">FLHLQLLFRTHSNLQFHHTEHTSSFHIPNTATMTYPESSLAAKRHELDWESKRDVLTESYRKFLDGSRREWVSSVDAQDFQDFLLTPALQKQWKDLRPDSDFAMSRIETIATAACTKKYHAFFVDIAQELLRSKGWRTIDAFDIRKKLMKDVDMPRSHWNEVWPLTLENTEALRTKTNWGVKISLTTNLWCAYFHKDTETISEGLKCDSEFFLIVLGDPKHVYLRDTALNLKERLPEPSGDPRTLMNWAKDFHMFMVNIMIYLAEPSGEPEKSLEELRASVLKSMRVKQQHWERIWPSDWQAWCMKDPSRLVEPPSSPGIPAGCGSFC</sequence>
<organism evidence="1 2">
    <name type="scientific">Byssothecium circinans</name>
    <dbReference type="NCBI Taxonomy" id="147558"/>
    <lineage>
        <taxon>Eukaryota</taxon>
        <taxon>Fungi</taxon>
        <taxon>Dikarya</taxon>
        <taxon>Ascomycota</taxon>
        <taxon>Pezizomycotina</taxon>
        <taxon>Dothideomycetes</taxon>
        <taxon>Pleosporomycetidae</taxon>
        <taxon>Pleosporales</taxon>
        <taxon>Massarineae</taxon>
        <taxon>Massarinaceae</taxon>
        <taxon>Byssothecium</taxon>
    </lineage>
</organism>
<dbReference type="Proteomes" id="UP000800035">
    <property type="component" value="Unassembled WGS sequence"/>
</dbReference>
<name>A0A6A5U0X0_9PLEO</name>
<feature type="non-terminal residue" evidence="1">
    <location>
        <position position="1"/>
    </location>
</feature>
<dbReference type="EMBL" id="ML976989">
    <property type="protein sequence ID" value="KAF1957599.1"/>
    <property type="molecule type" value="Genomic_DNA"/>
</dbReference>
<evidence type="ECO:0000313" key="1">
    <source>
        <dbReference type="EMBL" id="KAF1957599.1"/>
    </source>
</evidence>